<keyword evidence="3" id="KW-1185">Reference proteome</keyword>
<protein>
    <recommendedName>
        <fullName evidence="4">YbjN domain-containing protein</fullName>
    </recommendedName>
</protein>
<feature type="chain" id="PRO_5045432033" description="YbjN domain-containing protein" evidence="1">
    <location>
        <begin position="28"/>
        <end position="165"/>
    </location>
</feature>
<dbReference type="Proteomes" id="UP001064971">
    <property type="component" value="Chromosome"/>
</dbReference>
<proteinExistence type="predicted"/>
<name>A0ABM8AA86_9DEIO</name>
<accession>A0ABM8AA86</accession>
<keyword evidence="1" id="KW-0732">Signal</keyword>
<dbReference type="RefSeq" id="WP_264776498.1">
    <property type="nucleotide sequence ID" value="NZ_AP026560.1"/>
</dbReference>
<reference evidence="2" key="1">
    <citation type="submission" date="2022-07" db="EMBL/GenBank/DDBJ databases">
        <title>Complete Genome Sequence of the Radioresistant Bacterium Deinococcus aetherius ST0316, Isolated from the Air Dust collected in Lower Stratosphere above Japan.</title>
        <authorList>
            <person name="Satoh K."/>
            <person name="Hagiwara K."/>
            <person name="Katsumata K."/>
            <person name="Kubo A."/>
            <person name="Yokobori S."/>
            <person name="Yamagishi A."/>
            <person name="Oono Y."/>
            <person name="Narumi I."/>
        </authorList>
    </citation>
    <scope>NUCLEOTIDE SEQUENCE</scope>
    <source>
        <strain evidence="2">ST0316</strain>
    </source>
</reference>
<sequence length="165" mass="17498">MRELGTSAAALVLTVSLGVAGAGGAQAPTPGGGQVQAATPATVASALREAGYGVTVNPVEGDDEPSLTVKAGDYELDVWFSGCKGTTCDRVTASTNWDYSDDEDSLDTDLVNEWNSNFFTQAYVYEGAYYLDTTLPLRGGYTKVALKAWMEDYLGDVKDFEAELP</sequence>
<evidence type="ECO:0000313" key="3">
    <source>
        <dbReference type="Proteomes" id="UP001064971"/>
    </source>
</evidence>
<dbReference type="Pfam" id="PF10722">
    <property type="entry name" value="YbjN"/>
    <property type="match status" value="1"/>
</dbReference>
<evidence type="ECO:0008006" key="4">
    <source>
        <dbReference type="Google" id="ProtNLM"/>
    </source>
</evidence>
<evidence type="ECO:0000313" key="2">
    <source>
        <dbReference type="EMBL" id="BDP40672.1"/>
    </source>
</evidence>
<dbReference type="EMBL" id="AP026560">
    <property type="protein sequence ID" value="BDP40672.1"/>
    <property type="molecule type" value="Genomic_DNA"/>
</dbReference>
<evidence type="ECO:0000256" key="1">
    <source>
        <dbReference type="SAM" id="SignalP"/>
    </source>
</evidence>
<organism evidence="2 3">
    <name type="scientific">Deinococcus aetherius</name>
    <dbReference type="NCBI Taxonomy" id="200252"/>
    <lineage>
        <taxon>Bacteria</taxon>
        <taxon>Thermotogati</taxon>
        <taxon>Deinococcota</taxon>
        <taxon>Deinococci</taxon>
        <taxon>Deinococcales</taxon>
        <taxon>Deinococcaceae</taxon>
        <taxon>Deinococcus</taxon>
    </lineage>
</organism>
<dbReference type="InterPro" id="IPR019660">
    <property type="entry name" value="Put_sensory_transdc_reg_YbjN"/>
</dbReference>
<gene>
    <name evidence="2" type="ORF">DAETH_06410</name>
</gene>
<feature type="signal peptide" evidence="1">
    <location>
        <begin position="1"/>
        <end position="27"/>
    </location>
</feature>